<accession>A0ABW5M2C2</accession>
<dbReference type="PANTHER" id="PTHR30203:SF33">
    <property type="entry name" value="BLR4455 PROTEIN"/>
    <property type="match status" value="1"/>
</dbReference>
<evidence type="ECO:0000313" key="4">
    <source>
        <dbReference type="Proteomes" id="UP001597469"/>
    </source>
</evidence>
<dbReference type="Gene3D" id="1.20.1600.10">
    <property type="entry name" value="Outer membrane efflux proteins (OEP)"/>
    <property type="match status" value="1"/>
</dbReference>
<dbReference type="PANTHER" id="PTHR30203">
    <property type="entry name" value="OUTER MEMBRANE CATION EFFLUX PROTEIN"/>
    <property type="match status" value="1"/>
</dbReference>
<organism evidence="3 4">
    <name type="scientific">Spirosoma soli</name>
    <dbReference type="NCBI Taxonomy" id="1770529"/>
    <lineage>
        <taxon>Bacteria</taxon>
        <taxon>Pseudomonadati</taxon>
        <taxon>Bacteroidota</taxon>
        <taxon>Cytophagia</taxon>
        <taxon>Cytophagales</taxon>
        <taxon>Cytophagaceae</taxon>
        <taxon>Spirosoma</taxon>
    </lineage>
</organism>
<keyword evidence="2" id="KW-0472">Membrane</keyword>
<comment type="similarity">
    <text evidence="1 2">Belongs to the outer membrane factor (OMF) (TC 1.B.17) family.</text>
</comment>
<dbReference type="NCBIfam" id="TIGR01845">
    <property type="entry name" value="outer_NodT"/>
    <property type="match status" value="1"/>
</dbReference>
<protein>
    <submittedName>
        <fullName evidence="3">Efflux transporter outer membrane subunit</fullName>
    </submittedName>
</protein>
<feature type="chain" id="PRO_5044954932" evidence="2">
    <location>
        <begin position="26"/>
        <end position="483"/>
    </location>
</feature>
<dbReference type="EMBL" id="JBHULN010000003">
    <property type="protein sequence ID" value="MFD2570434.1"/>
    <property type="molecule type" value="Genomic_DNA"/>
</dbReference>
<gene>
    <name evidence="3" type="ORF">ACFSUS_07300</name>
</gene>
<dbReference type="InterPro" id="IPR010131">
    <property type="entry name" value="MdtP/NodT-like"/>
</dbReference>
<evidence type="ECO:0000256" key="1">
    <source>
        <dbReference type="ARBA" id="ARBA00007613"/>
    </source>
</evidence>
<keyword evidence="2" id="KW-1134">Transmembrane beta strand</keyword>
<dbReference type="Pfam" id="PF02321">
    <property type="entry name" value="OEP"/>
    <property type="match status" value="2"/>
</dbReference>
<keyword evidence="4" id="KW-1185">Reference proteome</keyword>
<keyword evidence="2" id="KW-0564">Palmitate</keyword>
<reference evidence="4" key="1">
    <citation type="journal article" date="2019" name="Int. J. Syst. Evol. Microbiol.">
        <title>The Global Catalogue of Microorganisms (GCM) 10K type strain sequencing project: providing services to taxonomists for standard genome sequencing and annotation.</title>
        <authorList>
            <consortium name="The Broad Institute Genomics Platform"/>
            <consortium name="The Broad Institute Genome Sequencing Center for Infectious Disease"/>
            <person name="Wu L."/>
            <person name="Ma J."/>
        </authorList>
    </citation>
    <scope>NUCLEOTIDE SEQUENCE [LARGE SCALE GENOMIC DNA]</scope>
    <source>
        <strain evidence="4">KCTC 42805</strain>
    </source>
</reference>
<proteinExistence type="inferred from homology"/>
<keyword evidence="2" id="KW-0732">Signal</keyword>
<dbReference type="InterPro" id="IPR003423">
    <property type="entry name" value="OMP_efflux"/>
</dbReference>
<dbReference type="SUPFAM" id="SSF56954">
    <property type="entry name" value="Outer membrane efflux proteins (OEP)"/>
    <property type="match status" value="1"/>
</dbReference>
<keyword evidence="2" id="KW-0449">Lipoprotein</keyword>
<comment type="subcellular location">
    <subcellularLocation>
        <location evidence="2">Cell membrane</location>
        <topology evidence="2">Lipid-anchor</topology>
    </subcellularLocation>
</comment>
<dbReference type="Gene3D" id="2.20.200.10">
    <property type="entry name" value="Outer membrane efflux proteins (OEP)"/>
    <property type="match status" value="1"/>
</dbReference>
<dbReference type="RefSeq" id="WP_381521099.1">
    <property type="nucleotide sequence ID" value="NZ_JBHULN010000003.1"/>
</dbReference>
<sequence>MKTIPIKQPLVVTVLSLTLASCALMKPYKQPDITSDKLYRGVQTADSSTLASLSWREMFTDPKLQQLIEQGINNNLDLKIAVTRLQTAQANLQQSRLALLPSLSVGPQYTRSKSSSAQIRSFGIGSTSTGSTGTTETTTLSLPTVDIYALLGSASWEADIWGKLRSTKRAYLASLLQSEAYKRAVQTQLIADIATNYYTLLAYDKQLAITEQTLKNRLADVETMKALKQGDVVTGADVVQSEANRYSAEVAIPDLKRSIRETENALSILLSTEPDSILRTRLDDQHPVTSLQTGLPAQLLANRPDVQQAELSFRNAFELTNVARTYFYPSLIITGSAGWATASTLKGFFDGTFYGSLVAGLTQPIFNKGLNTQRLRTAENTQAEAFYTFQSTVLTAGQEVSNALYSYQMAVEKSGSRQLQLQSLEKAVDFTKELLRYTTSTNYNDVLTSEQNLLTAQLNGVNDRLQQLLATVTLYRALGGGWR</sequence>
<name>A0ABW5M2C2_9BACT</name>
<dbReference type="Proteomes" id="UP001597469">
    <property type="component" value="Unassembled WGS sequence"/>
</dbReference>
<comment type="caution">
    <text evidence="3">The sequence shown here is derived from an EMBL/GenBank/DDBJ whole genome shotgun (WGS) entry which is preliminary data.</text>
</comment>
<evidence type="ECO:0000256" key="2">
    <source>
        <dbReference type="RuleBase" id="RU362097"/>
    </source>
</evidence>
<keyword evidence="2" id="KW-0812">Transmembrane</keyword>
<feature type="signal peptide" evidence="2">
    <location>
        <begin position="1"/>
        <end position="25"/>
    </location>
</feature>
<dbReference type="PROSITE" id="PS51257">
    <property type="entry name" value="PROKAR_LIPOPROTEIN"/>
    <property type="match status" value="1"/>
</dbReference>
<evidence type="ECO:0000313" key="3">
    <source>
        <dbReference type="EMBL" id="MFD2570434.1"/>
    </source>
</evidence>